<dbReference type="PROSITE" id="PS51257">
    <property type="entry name" value="PROKAR_LIPOPROTEIN"/>
    <property type="match status" value="1"/>
</dbReference>
<dbReference type="Gene3D" id="1.10.287.470">
    <property type="entry name" value="Helix hairpin bin"/>
    <property type="match status" value="1"/>
</dbReference>
<dbReference type="NCBIfam" id="TIGR01730">
    <property type="entry name" value="RND_mfp"/>
    <property type="match status" value="1"/>
</dbReference>
<dbReference type="OrthoDB" id="8558741at2"/>
<dbReference type="AlphaFoldDB" id="A0A5E4PFT2"/>
<dbReference type="Gene3D" id="2.40.30.170">
    <property type="match status" value="1"/>
</dbReference>
<keyword evidence="3" id="KW-0732">Signal</keyword>
<dbReference type="InterPro" id="IPR006143">
    <property type="entry name" value="RND_pump_MFP"/>
</dbReference>
<protein>
    <submittedName>
        <fullName evidence="4">Macrolide export protein MacA</fullName>
    </submittedName>
</protein>
<keyword evidence="2" id="KW-0175">Coiled coil</keyword>
<evidence type="ECO:0000256" key="3">
    <source>
        <dbReference type="SAM" id="SignalP"/>
    </source>
</evidence>
<feature type="chain" id="PRO_5022820562" evidence="3">
    <location>
        <begin position="20"/>
        <end position="285"/>
    </location>
</feature>
<dbReference type="EMBL" id="LR699119">
    <property type="protein sequence ID" value="VVC75231.1"/>
    <property type="molecule type" value="Genomic_DNA"/>
</dbReference>
<evidence type="ECO:0000256" key="2">
    <source>
        <dbReference type="SAM" id="Coils"/>
    </source>
</evidence>
<dbReference type="GO" id="GO:0015562">
    <property type="term" value="F:efflux transmembrane transporter activity"/>
    <property type="evidence" value="ECO:0007669"/>
    <property type="project" value="TreeGrafter"/>
</dbReference>
<organism evidence="4 5">
    <name type="scientific">Aquicella siphonis</name>
    <dbReference type="NCBI Taxonomy" id="254247"/>
    <lineage>
        <taxon>Bacteria</taxon>
        <taxon>Pseudomonadati</taxon>
        <taxon>Pseudomonadota</taxon>
        <taxon>Gammaproteobacteria</taxon>
        <taxon>Legionellales</taxon>
        <taxon>Coxiellaceae</taxon>
        <taxon>Aquicella</taxon>
    </lineage>
</organism>
<sequence>MHLKRICIILVLVWTTVTAAGCSRSEQGKAQGYVEGRYTYMATSVSGVLKQLRVQRGARVKQGDILFVLEKKPESDEYREAQEDLKQSVAARDAIAANLEYAKITYQRYKVLVPKNAIEKSQLDNARSNYESLAAQLAQSNAKIASTSAVLEKMKWTEEQKEVSAPVDAVVFDTYYRLGEYTSASQPVLSLLAPADIKVVFYVSETVLGGLKLGDKVSVQCDSCAQDNVGRISFISPSAEYTPPVIYSRETNEKLIYRIEAEFTPQVAYRLHPGQPVMVSYSLDH</sequence>
<reference evidence="4 5" key="1">
    <citation type="submission" date="2019-08" db="EMBL/GenBank/DDBJ databases">
        <authorList>
            <person name="Guy L."/>
        </authorList>
    </citation>
    <scope>NUCLEOTIDE SEQUENCE [LARGE SCALE GENOMIC DNA]</scope>
    <source>
        <strain evidence="4 5">SGT-108</strain>
    </source>
</reference>
<dbReference type="KEGG" id="asip:AQUSIP_05190"/>
<dbReference type="Proteomes" id="UP000324194">
    <property type="component" value="Chromosome 1"/>
</dbReference>
<accession>A0A5E4PFT2</accession>
<evidence type="ECO:0000313" key="5">
    <source>
        <dbReference type="Proteomes" id="UP000324194"/>
    </source>
</evidence>
<keyword evidence="5" id="KW-1185">Reference proteome</keyword>
<gene>
    <name evidence="4" type="primary">macA_1</name>
    <name evidence="4" type="ORF">AQUSIP_05190</name>
</gene>
<dbReference type="Gene3D" id="2.40.50.100">
    <property type="match status" value="1"/>
</dbReference>
<comment type="similarity">
    <text evidence="1">Belongs to the membrane fusion protein (MFP) (TC 8.A.1) family.</text>
</comment>
<dbReference type="PANTHER" id="PTHR30469">
    <property type="entry name" value="MULTIDRUG RESISTANCE PROTEIN MDTA"/>
    <property type="match status" value="1"/>
</dbReference>
<evidence type="ECO:0000256" key="1">
    <source>
        <dbReference type="ARBA" id="ARBA00009477"/>
    </source>
</evidence>
<evidence type="ECO:0000313" key="4">
    <source>
        <dbReference type="EMBL" id="VVC75231.1"/>
    </source>
</evidence>
<name>A0A5E4PFT2_9COXI</name>
<dbReference type="RefSeq" id="WP_148338334.1">
    <property type="nucleotide sequence ID" value="NZ_LR699119.1"/>
</dbReference>
<feature type="coiled-coil region" evidence="2">
    <location>
        <begin position="116"/>
        <end position="143"/>
    </location>
</feature>
<feature type="signal peptide" evidence="3">
    <location>
        <begin position="1"/>
        <end position="19"/>
    </location>
</feature>
<dbReference type="GO" id="GO:1990281">
    <property type="term" value="C:efflux pump complex"/>
    <property type="evidence" value="ECO:0007669"/>
    <property type="project" value="TreeGrafter"/>
</dbReference>
<proteinExistence type="inferred from homology"/>
<dbReference type="SUPFAM" id="SSF111369">
    <property type="entry name" value="HlyD-like secretion proteins"/>
    <property type="match status" value="1"/>
</dbReference>